<feature type="non-terminal residue" evidence="2">
    <location>
        <position position="48"/>
    </location>
</feature>
<organism evidence="2 6">
    <name type="scientific">Rotaria socialis</name>
    <dbReference type="NCBI Taxonomy" id="392032"/>
    <lineage>
        <taxon>Eukaryota</taxon>
        <taxon>Metazoa</taxon>
        <taxon>Spiralia</taxon>
        <taxon>Gnathifera</taxon>
        <taxon>Rotifera</taxon>
        <taxon>Eurotatoria</taxon>
        <taxon>Bdelloidea</taxon>
        <taxon>Philodinida</taxon>
        <taxon>Philodinidae</taxon>
        <taxon>Rotaria</taxon>
    </lineage>
</organism>
<comment type="caution">
    <text evidence="2">The sequence shown here is derived from an EMBL/GenBank/DDBJ whole genome shotgun (WGS) entry which is preliminary data.</text>
</comment>
<dbReference type="EMBL" id="CAJOBR010077888">
    <property type="protein sequence ID" value="CAF5116061.1"/>
    <property type="molecule type" value="Genomic_DNA"/>
</dbReference>
<dbReference type="AlphaFoldDB" id="A0A821VFU7"/>
<evidence type="ECO:0000313" key="3">
    <source>
        <dbReference type="EMBL" id="CAF4987373.1"/>
    </source>
</evidence>
<keyword evidence="6" id="KW-1185">Reference proteome</keyword>
<feature type="region of interest" description="Disordered" evidence="1">
    <location>
        <begin position="1"/>
        <end position="48"/>
    </location>
</feature>
<feature type="non-terminal residue" evidence="2">
    <location>
        <position position="1"/>
    </location>
</feature>
<proteinExistence type="predicted"/>
<evidence type="ECO:0000313" key="5">
    <source>
        <dbReference type="EMBL" id="CAF5116061.1"/>
    </source>
</evidence>
<accession>A0A821VFU7</accession>
<dbReference type="Proteomes" id="UP000663873">
    <property type="component" value="Unassembled WGS sequence"/>
</dbReference>
<feature type="compositionally biased region" description="Polar residues" evidence="1">
    <location>
        <begin position="1"/>
        <end position="17"/>
    </location>
</feature>
<reference evidence="2" key="1">
    <citation type="submission" date="2021-02" db="EMBL/GenBank/DDBJ databases">
        <authorList>
            <person name="Nowell W R."/>
        </authorList>
    </citation>
    <scope>NUCLEOTIDE SEQUENCE</scope>
</reference>
<dbReference type="EMBL" id="CAJOBR010070181">
    <property type="protein sequence ID" value="CAF5097244.1"/>
    <property type="molecule type" value="Genomic_DNA"/>
</dbReference>
<evidence type="ECO:0000313" key="6">
    <source>
        <dbReference type="Proteomes" id="UP000663873"/>
    </source>
</evidence>
<sequence>MLTRMQETIKQVQANMTETDEDDKDNDSPNDNKLTFDYLPVEMQREVV</sequence>
<evidence type="ECO:0000256" key="1">
    <source>
        <dbReference type="SAM" id="MobiDB-lite"/>
    </source>
</evidence>
<dbReference type="EMBL" id="CAJOBP010105277">
    <property type="protein sequence ID" value="CAF4987373.1"/>
    <property type="molecule type" value="Genomic_DNA"/>
</dbReference>
<evidence type="ECO:0000313" key="2">
    <source>
        <dbReference type="EMBL" id="CAF4906936.1"/>
    </source>
</evidence>
<name>A0A821VFU7_9BILA</name>
<protein>
    <submittedName>
        <fullName evidence="2">Uncharacterized protein</fullName>
    </submittedName>
</protein>
<evidence type="ECO:0000313" key="4">
    <source>
        <dbReference type="EMBL" id="CAF5097244.1"/>
    </source>
</evidence>
<dbReference type="EMBL" id="CAJOBP010078595">
    <property type="protein sequence ID" value="CAF4906936.1"/>
    <property type="molecule type" value="Genomic_DNA"/>
</dbReference>
<dbReference type="Proteomes" id="UP000663848">
    <property type="component" value="Unassembled WGS sequence"/>
</dbReference>
<gene>
    <name evidence="4" type="ORF">QYT958_LOCUS44650</name>
    <name evidence="5" type="ORF">QYT958_LOCUS45764</name>
    <name evidence="2" type="ORF">UJA718_LOCUS45791</name>
    <name evidence="3" type="ORF">UJA718_LOCUS49625</name>
</gene>